<evidence type="ECO:0000313" key="12">
    <source>
        <dbReference type="Proteomes" id="UP001284771"/>
    </source>
</evidence>
<comment type="caution">
    <text evidence="9">The sequence shown here is derived from an EMBL/GenBank/DDBJ whole genome shotgun (WGS) entry which is preliminary data.</text>
</comment>
<evidence type="ECO:0000256" key="2">
    <source>
        <dbReference type="ARBA" id="ARBA00005384"/>
    </source>
</evidence>
<dbReference type="InterPro" id="IPR015424">
    <property type="entry name" value="PyrdxlP-dep_Trfase"/>
</dbReference>
<dbReference type="InterPro" id="IPR004839">
    <property type="entry name" value="Aminotransferase_I/II_large"/>
</dbReference>
<dbReference type="GO" id="GO:0003700">
    <property type="term" value="F:DNA-binding transcription factor activity"/>
    <property type="evidence" value="ECO:0007669"/>
    <property type="project" value="InterPro"/>
</dbReference>
<dbReference type="PRINTS" id="PR00035">
    <property type="entry name" value="HTHGNTR"/>
</dbReference>
<gene>
    <name evidence="9" type="ORF">JF537_18925</name>
    <name evidence="10" type="ORF">RIB56_12925</name>
</gene>
<keyword evidence="9" id="KW-0808">Transferase</keyword>
<evidence type="ECO:0000256" key="6">
    <source>
        <dbReference type="ARBA" id="ARBA00023125"/>
    </source>
</evidence>
<dbReference type="GO" id="GO:0003677">
    <property type="term" value="F:DNA binding"/>
    <property type="evidence" value="ECO:0007669"/>
    <property type="project" value="UniProtKB-KW"/>
</dbReference>
<dbReference type="SUPFAM" id="SSF53383">
    <property type="entry name" value="PLP-dependent transferases"/>
    <property type="match status" value="1"/>
</dbReference>
<dbReference type="SUPFAM" id="SSF46785">
    <property type="entry name" value="Winged helix' DNA-binding domain"/>
    <property type="match status" value="1"/>
</dbReference>
<dbReference type="Proteomes" id="UP001284771">
    <property type="component" value="Unassembled WGS sequence"/>
</dbReference>
<keyword evidence="6" id="KW-0238">DNA-binding</keyword>
<dbReference type="Pfam" id="PF00155">
    <property type="entry name" value="Aminotran_1_2"/>
    <property type="match status" value="1"/>
</dbReference>
<dbReference type="GO" id="GO:0030170">
    <property type="term" value="F:pyridoxal phosphate binding"/>
    <property type="evidence" value="ECO:0007669"/>
    <property type="project" value="InterPro"/>
</dbReference>
<evidence type="ECO:0000256" key="5">
    <source>
        <dbReference type="ARBA" id="ARBA00023015"/>
    </source>
</evidence>
<evidence type="ECO:0000256" key="7">
    <source>
        <dbReference type="ARBA" id="ARBA00023163"/>
    </source>
</evidence>
<dbReference type="InterPro" id="IPR015421">
    <property type="entry name" value="PyrdxlP-dep_Trfase_major"/>
</dbReference>
<dbReference type="CDD" id="cd00609">
    <property type="entry name" value="AAT_like"/>
    <property type="match status" value="1"/>
</dbReference>
<keyword evidence="4" id="KW-0663">Pyridoxal phosphate</keyword>
<keyword evidence="12" id="KW-1185">Reference proteome</keyword>
<protein>
    <submittedName>
        <fullName evidence="9">PLP-dependent aminotransferase family protein</fullName>
    </submittedName>
</protein>
<evidence type="ECO:0000259" key="8">
    <source>
        <dbReference type="PROSITE" id="PS50949"/>
    </source>
</evidence>
<reference evidence="9" key="1">
    <citation type="submission" date="2020-12" db="EMBL/GenBank/DDBJ databases">
        <title>PHA producing bacteria isolated from mangrove.</title>
        <authorList>
            <person name="Zheng W."/>
            <person name="Yu S."/>
            <person name="Huang Y."/>
        </authorList>
    </citation>
    <scope>NUCLEOTIDE SEQUENCE</scope>
    <source>
        <strain evidence="9">GN22-4</strain>
    </source>
</reference>
<dbReference type="Gene3D" id="1.10.10.10">
    <property type="entry name" value="Winged helix-like DNA-binding domain superfamily/Winged helix DNA-binding domain"/>
    <property type="match status" value="1"/>
</dbReference>
<dbReference type="Gene3D" id="3.40.640.10">
    <property type="entry name" value="Type I PLP-dependent aspartate aminotransferase-like (Major domain)"/>
    <property type="match status" value="1"/>
</dbReference>
<keyword evidence="5" id="KW-0805">Transcription regulation</keyword>
<dbReference type="GO" id="GO:0008483">
    <property type="term" value="F:transaminase activity"/>
    <property type="evidence" value="ECO:0007669"/>
    <property type="project" value="UniProtKB-KW"/>
</dbReference>
<dbReference type="PANTHER" id="PTHR46577:SF1">
    <property type="entry name" value="HTH-TYPE TRANSCRIPTIONAL REGULATORY PROTEIN GABR"/>
    <property type="match status" value="1"/>
</dbReference>
<dbReference type="Proteomes" id="UP000664578">
    <property type="component" value="Unassembled WGS sequence"/>
</dbReference>
<reference evidence="10" key="3">
    <citation type="submission" date="2024-05" db="EMBL/GenBank/DDBJ databases">
        <title>Draft genomic sequences of Priestia flexa CCM isolated from the soil of an abandoned mine contaminated by free cyanide in the high Andean zone of Tacna, Peru.</title>
        <authorList>
            <person name="Caceda Quiroz C.J."/>
            <person name="Maraza Chooque G.J."/>
            <person name="Fora Quispe G.L."/>
            <person name="Carpio Mamani M."/>
        </authorList>
    </citation>
    <scope>NUCLEOTIDE SEQUENCE</scope>
    <source>
        <strain evidence="10">CCM</strain>
    </source>
</reference>
<reference evidence="12" key="2">
    <citation type="submission" date="2023-07" db="EMBL/GenBank/DDBJ databases">
        <title>Draft genomic sequences of Priestia flexa CCM isolated from the soil of an abandoned mine contaminated by free cyanide in the high Andean zone of Tacna, Peru.</title>
        <authorList>
            <person name="Caceda Quiroz C.J."/>
            <person name="Maraza Chooque G.J."/>
            <person name="Fora Quispe G.L."/>
            <person name="Carpio Mamani M."/>
        </authorList>
    </citation>
    <scope>NUCLEOTIDE SEQUENCE [LARGE SCALE GENOMIC DNA]</scope>
    <source>
        <strain evidence="12">CCM</strain>
    </source>
</reference>
<dbReference type="InterPro" id="IPR036388">
    <property type="entry name" value="WH-like_DNA-bd_sf"/>
</dbReference>
<evidence type="ECO:0000256" key="4">
    <source>
        <dbReference type="ARBA" id="ARBA00022898"/>
    </source>
</evidence>
<dbReference type="InterPro" id="IPR000524">
    <property type="entry name" value="Tscrpt_reg_HTH_GntR"/>
</dbReference>
<evidence type="ECO:0000256" key="3">
    <source>
        <dbReference type="ARBA" id="ARBA00022576"/>
    </source>
</evidence>
<dbReference type="EMBL" id="JAWUZT010000037">
    <property type="protein sequence ID" value="MDW8517035.1"/>
    <property type="molecule type" value="Genomic_DNA"/>
</dbReference>
<dbReference type="Pfam" id="PF00392">
    <property type="entry name" value="GntR"/>
    <property type="match status" value="1"/>
</dbReference>
<dbReference type="InterPro" id="IPR036390">
    <property type="entry name" value="WH_DNA-bd_sf"/>
</dbReference>
<organism evidence="9 11">
    <name type="scientific">Priestia flexa</name>
    <dbReference type="NCBI Taxonomy" id="86664"/>
    <lineage>
        <taxon>Bacteria</taxon>
        <taxon>Bacillati</taxon>
        <taxon>Bacillota</taxon>
        <taxon>Bacilli</taxon>
        <taxon>Bacillales</taxon>
        <taxon>Bacillaceae</taxon>
        <taxon>Priestia</taxon>
    </lineage>
</organism>
<dbReference type="CDD" id="cd07377">
    <property type="entry name" value="WHTH_GntR"/>
    <property type="match status" value="1"/>
</dbReference>
<evidence type="ECO:0000313" key="11">
    <source>
        <dbReference type="Proteomes" id="UP000664578"/>
    </source>
</evidence>
<accession>A0A8I1MJ34</accession>
<comment type="similarity">
    <text evidence="2">In the C-terminal section; belongs to the class-I pyridoxal-phosphate-dependent aminotransferase family.</text>
</comment>
<dbReference type="EMBL" id="JAEMWV010000012">
    <property type="protein sequence ID" value="MBN8253629.1"/>
    <property type="molecule type" value="Genomic_DNA"/>
</dbReference>
<name>A0A8I1MJ34_9BACI</name>
<sequence length="461" mass="53315">MMELTPRLDLHSREPLYVQLYSFIKQEIETGKLTPYTKLPSKRKLSRYLQVSQNTIEAAYEQLVAEGYIEGISRKGYFVCKIEQTFSTLKESVMYIKEKAYENNVTFDFTQTGVDYDSFPFAIFRKISNDLLKDGNEHLLRIGHPQGEYELREAIVLYLYESRGVRASPSQVIIGSGTPTLIRLLFKLVKGSLYAVEDPGYHRRLVTFEKGDENVRLVPLDDDGMMISKLEDSNADIAFVTPSHQFPCGMIMPISRRKQLLNWAQKKDGRYIVEDDYDSEFRYSGKPIPALQSLDCQERVIYMGTFSKALLPSLRISYMVLPKPLIENYHENHFSLVQSVSRLDQEIITKFMQEGYWEKHINKMRVVYRKKRDVLVSAISIYFPDSVEIIGLDSGLHLLVRPNNGMTEQELIERAEKYNIKVYPVSEYGQNDYQTVLLGFAALSEKEIHTAIQLLAKAWIR</sequence>
<feature type="domain" description="HTH gntR-type" evidence="8">
    <location>
        <begin position="14"/>
        <end position="82"/>
    </location>
</feature>
<comment type="cofactor">
    <cofactor evidence="1">
        <name>pyridoxal 5'-phosphate</name>
        <dbReference type="ChEBI" id="CHEBI:597326"/>
    </cofactor>
</comment>
<evidence type="ECO:0000313" key="9">
    <source>
        <dbReference type="EMBL" id="MBN8253629.1"/>
    </source>
</evidence>
<dbReference type="AlphaFoldDB" id="A0A8I1MJ34"/>
<keyword evidence="3 9" id="KW-0032">Aminotransferase</keyword>
<dbReference type="SMART" id="SM00345">
    <property type="entry name" value="HTH_GNTR"/>
    <property type="match status" value="1"/>
</dbReference>
<dbReference type="PANTHER" id="PTHR46577">
    <property type="entry name" value="HTH-TYPE TRANSCRIPTIONAL REGULATORY PROTEIN GABR"/>
    <property type="match status" value="1"/>
</dbReference>
<keyword evidence="7" id="KW-0804">Transcription</keyword>
<evidence type="ECO:0000256" key="1">
    <source>
        <dbReference type="ARBA" id="ARBA00001933"/>
    </source>
</evidence>
<evidence type="ECO:0000313" key="10">
    <source>
        <dbReference type="EMBL" id="MDW8517035.1"/>
    </source>
</evidence>
<dbReference type="InterPro" id="IPR051446">
    <property type="entry name" value="HTH_trans_reg/aminotransferase"/>
</dbReference>
<proteinExistence type="inferred from homology"/>
<dbReference type="RefSeq" id="WP_182031371.1">
    <property type="nucleotide sequence ID" value="NZ_CANMDG010000075.1"/>
</dbReference>
<dbReference type="PROSITE" id="PS50949">
    <property type="entry name" value="HTH_GNTR"/>
    <property type="match status" value="1"/>
</dbReference>